<sequence length="314" mass="35388">MLFSNYQLEILVNNRPLEECVEPFEAGKSTTGPSYVFNEFTRKRIENNQTVYAAVTEPGVPFKIRYRLPSRVLCKEPVMAFVYVDGQHDNTYSAHTGPSSVQNVRESFYNYAKGKIYNFMFDITLWVDDGSVDQNIEVGGQGAVSVYFYRAMHLRQNVIPADIDFRSAKIPESRADLGLKLSTSFSEKPISVQPMHESLLAPTSLQPLAALHLHYRAASWLIARNLLIPSVNKSIALSEVTSNNSHDTKMNIESAMGKKRKAREHDIHVVKKGNGEQRHNNSDAENVVKVEDDNCKYIIIKTEVDEQGSSGRTK</sequence>
<evidence type="ECO:0000313" key="1">
    <source>
        <dbReference type="EMBL" id="CAG8668475.1"/>
    </source>
</evidence>
<dbReference type="EMBL" id="CAJVPT010024051">
    <property type="protein sequence ID" value="CAG8668475.1"/>
    <property type="molecule type" value="Genomic_DNA"/>
</dbReference>
<dbReference type="Proteomes" id="UP000789525">
    <property type="component" value="Unassembled WGS sequence"/>
</dbReference>
<accession>A0ACA9NPQ3</accession>
<reference evidence="1" key="1">
    <citation type="submission" date="2021-06" db="EMBL/GenBank/DDBJ databases">
        <authorList>
            <person name="Kallberg Y."/>
            <person name="Tangrot J."/>
            <person name="Rosling A."/>
        </authorList>
    </citation>
    <scope>NUCLEOTIDE SEQUENCE</scope>
    <source>
        <strain evidence="1">CL356</strain>
    </source>
</reference>
<keyword evidence="2" id="KW-1185">Reference proteome</keyword>
<organism evidence="1 2">
    <name type="scientific">Acaulospora colombiana</name>
    <dbReference type="NCBI Taxonomy" id="27376"/>
    <lineage>
        <taxon>Eukaryota</taxon>
        <taxon>Fungi</taxon>
        <taxon>Fungi incertae sedis</taxon>
        <taxon>Mucoromycota</taxon>
        <taxon>Glomeromycotina</taxon>
        <taxon>Glomeromycetes</taxon>
        <taxon>Diversisporales</taxon>
        <taxon>Acaulosporaceae</taxon>
        <taxon>Acaulospora</taxon>
    </lineage>
</organism>
<protein>
    <submittedName>
        <fullName evidence="1">12930_t:CDS:1</fullName>
    </submittedName>
</protein>
<evidence type="ECO:0000313" key="2">
    <source>
        <dbReference type="Proteomes" id="UP000789525"/>
    </source>
</evidence>
<name>A0ACA9NPQ3_9GLOM</name>
<comment type="caution">
    <text evidence="1">The sequence shown here is derived from an EMBL/GenBank/DDBJ whole genome shotgun (WGS) entry which is preliminary data.</text>
</comment>
<proteinExistence type="predicted"/>
<gene>
    <name evidence="1" type="ORF">ACOLOM_LOCUS8857</name>
</gene>